<gene>
    <name evidence="1" type="ORF">CTOB1V02_LOCUS15669</name>
</gene>
<dbReference type="OrthoDB" id="5796379at2759"/>
<name>A0A7R8WTM5_9CRUS</name>
<proteinExistence type="predicted"/>
<dbReference type="InterPro" id="IPR045789">
    <property type="entry name" value="Insc_C"/>
</dbReference>
<evidence type="ECO:0000313" key="1">
    <source>
        <dbReference type="EMBL" id="CAD7237854.1"/>
    </source>
</evidence>
<dbReference type="AlphaFoldDB" id="A0A7R8WTM5"/>
<sequence length="177" mass="19657">ENRDHADLPGRIRYLLKRIDGFLSAPLLRDHPSDQHSAQLLRLSTRLYRTLRRGEVRGIPELVAALGHSFTVALDKRLGFYIALLVKCLDPTGDSVPLGHVGITLVLRTLINFGLEGPFACRLIVDASGVDAILSIMKRPLEGTTGKIRAMALRTLATVCCVSEGIEYLNKVFFWYT</sequence>
<dbReference type="EMBL" id="OB692783">
    <property type="protein sequence ID" value="CAD7237854.1"/>
    <property type="molecule type" value="Genomic_DNA"/>
</dbReference>
<organism evidence="1">
    <name type="scientific">Cyprideis torosa</name>
    <dbReference type="NCBI Taxonomy" id="163714"/>
    <lineage>
        <taxon>Eukaryota</taxon>
        <taxon>Metazoa</taxon>
        <taxon>Ecdysozoa</taxon>
        <taxon>Arthropoda</taxon>
        <taxon>Crustacea</taxon>
        <taxon>Oligostraca</taxon>
        <taxon>Ostracoda</taxon>
        <taxon>Podocopa</taxon>
        <taxon>Podocopida</taxon>
        <taxon>Cytherocopina</taxon>
        <taxon>Cytheroidea</taxon>
        <taxon>Cytherideidae</taxon>
        <taxon>Cyprideis</taxon>
    </lineage>
</organism>
<feature type="non-terminal residue" evidence="1">
    <location>
        <position position="177"/>
    </location>
</feature>
<accession>A0A7R8WTM5</accession>
<protein>
    <submittedName>
        <fullName evidence="1">Uncharacterized protein</fullName>
    </submittedName>
</protein>
<dbReference type="Pfam" id="PF19427">
    <property type="entry name" value="Insc_C"/>
    <property type="match status" value="1"/>
</dbReference>
<reference evidence="1" key="1">
    <citation type="submission" date="2020-11" db="EMBL/GenBank/DDBJ databases">
        <authorList>
            <person name="Tran Van P."/>
        </authorList>
    </citation>
    <scope>NUCLEOTIDE SEQUENCE</scope>
</reference>